<sequence length="243" mass="27072">MFIYKARDYQDMSRKAANIVSAQVILNPSSVLGLATGSSPIGLYKQLINWYQKGDIDFSKVKTVNLDEYIGLPPENEQSYRYFMNTNFFDHINIDKKNTFVPNGLEKDLEKATKGYDKIIADMGGVDLQILGIGNNGHIGFNEPADEFPKGTHLVDLTQSTIEANKRFFNSIDEVPKQAYTMGIKSIMLAKKIVLIASGKGKAEILNKALNGPITPKVPASILQLHKELFVLADEEALSQWED</sequence>
<dbReference type="NCBIfam" id="TIGR00502">
    <property type="entry name" value="nagB"/>
    <property type="match status" value="1"/>
</dbReference>
<dbReference type="GO" id="GO:0005975">
    <property type="term" value="P:carbohydrate metabolic process"/>
    <property type="evidence" value="ECO:0007669"/>
    <property type="project" value="InterPro"/>
</dbReference>
<feature type="active site" description="For ring-opening step" evidence="4">
    <location>
        <position position="136"/>
    </location>
</feature>
<protein>
    <recommendedName>
        <fullName evidence="4">Glucosamine-6-phosphate deaminase</fullName>
        <ecNumber evidence="4">3.5.99.6</ecNumber>
    </recommendedName>
    <alternativeName>
        <fullName evidence="4">GlcN6P deaminase</fullName>
        <shortName evidence="4">GNPDA</shortName>
    </alternativeName>
    <alternativeName>
        <fullName evidence="4">Glucosamine-6-phosphate isomerase</fullName>
    </alternativeName>
</protein>
<dbReference type="Proteomes" id="UP000093352">
    <property type="component" value="Unassembled WGS sequence"/>
</dbReference>
<dbReference type="CDD" id="cd01399">
    <property type="entry name" value="GlcN6P_deaminase"/>
    <property type="match status" value="1"/>
</dbReference>
<accession>A0A371ILF9</accession>
<evidence type="ECO:0000256" key="2">
    <source>
        <dbReference type="ARBA" id="ARBA00022801"/>
    </source>
</evidence>
<dbReference type="STRING" id="1871336.BBG48_10645"/>
<dbReference type="GO" id="GO:0019262">
    <property type="term" value="P:N-acetylneuraminate catabolic process"/>
    <property type="evidence" value="ECO:0007669"/>
    <property type="project" value="UniProtKB-UniRule"/>
</dbReference>
<dbReference type="Gene3D" id="3.40.50.1360">
    <property type="match status" value="1"/>
</dbReference>
<dbReference type="InterPro" id="IPR006148">
    <property type="entry name" value="Glc/Gal-6P_isomerase"/>
</dbReference>
<dbReference type="UniPathway" id="UPA00629">
    <property type="reaction ID" value="UER00684"/>
</dbReference>
<dbReference type="Pfam" id="PF01182">
    <property type="entry name" value="Glucosamine_iso"/>
    <property type="match status" value="1"/>
</dbReference>
<dbReference type="HAMAP" id="MF_01241">
    <property type="entry name" value="GlcN6P_deamin"/>
    <property type="match status" value="1"/>
</dbReference>
<evidence type="ECO:0000259" key="5">
    <source>
        <dbReference type="Pfam" id="PF01182"/>
    </source>
</evidence>
<keyword evidence="3 4" id="KW-0119">Carbohydrate metabolism</keyword>
<feature type="domain" description="Glucosamine/galactosamine-6-phosphate isomerase" evidence="5">
    <location>
        <begin position="26"/>
        <end position="225"/>
    </location>
</feature>
<comment type="catalytic activity">
    <reaction evidence="1 4">
        <text>alpha-D-glucosamine 6-phosphate + H2O = beta-D-fructose 6-phosphate + NH4(+)</text>
        <dbReference type="Rhea" id="RHEA:12172"/>
        <dbReference type="ChEBI" id="CHEBI:15377"/>
        <dbReference type="ChEBI" id="CHEBI:28938"/>
        <dbReference type="ChEBI" id="CHEBI:57634"/>
        <dbReference type="ChEBI" id="CHEBI:75989"/>
        <dbReference type="EC" id="3.5.99.6"/>
    </reaction>
</comment>
<feature type="active site" description="Proton acceptor; for enolization step" evidence="4">
    <location>
        <position position="67"/>
    </location>
</feature>
<keyword evidence="7" id="KW-1185">Reference proteome</keyword>
<comment type="function">
    <text evidence="4">Catalyzes the reversible isomerization-deamination of glucosamine 6-phosphate (GlcN6P) to form fructose 6-phosphate (Fru6P) and ammonium ion.</text>
</comment>
<dbReference type="SUPFAM" id="SSF100950">
    <property type="entry name" value="NagB/RpiA/CoA transferase-like"/>
    <property type="match status" value="1"/>
</dbReference>
<dbReference type="GO" id="GO:0042802">
    <property type="term" value="F:identical protein binding"/>
    <property type="evidence" value="ECO:0007669"/>
    <property type="project" value="TreeGrafter"/>
</dbReference>
<dbReference type="PROSITE" id="PS01161">
    <property type="entry name" value="GLC_GALNAC_ISOMERASE"/>
    <property type="match status" value="1"/>
</dbReference>
<dbReference type="GO" id="GO:0005737">
    <property type="term" value="C:cytoplasm"/>
    <property type="evidence" value="ECO:0007669"/>
    <property type="project" value="TreeGrafter"/>
</dbReference>
<feature type="active site" description="Proton acceptor; for ring-opening step" evidence="4">
    <location>
        <position position="138"/>
    </location>
</feature>
<dbReference type="EMBL" id="MBEW02000008">
    <property type="protein sequence ID" value="RDY21314.1"/>
    <property type="molecule type" value="Genomic_DNA"/>
</dbReference>
<dbReference type="InterPro" id="IPR037171">
    <property type="entry name" value="NagB/RpiA_transferase-like"/>
</dbReference>
<keyword evidence="2 4" id="KW-0378">Hydrolase</keyword>
<evidence type="ECO:0000256" key="3">
    <source>
        <dbReference type="ARBA" id="ARBA00023277"/>
    </source>
</evidence>
<reference evidence="6 7" key="1">
    <citation type="journal article" date="2016" name="Genome Announc.">
        <title>Draft Genome Sequence of Criibacterium bergeronii gen. nov., sp. nov., Strain CCRI-22567T, Isolated from a Vaginal Sample from a Woman with Bacterial Vaginosis.</title>
        <authorList>
            <person name="Maheux A.F."/>
            <person name="Berube E."/>
            <person name="Boudreau D.K."/>
            <person name="Raymond F."/>
            <person name="Corbeil J."/>
            <person name="Roy P.H."/>
            <person name="Boissinot M."/>
            <person name="Omar R.F."/>
        </authorList>
    </citation>
    <scope>NUCLEOTIDE SEQUENCE [LARGE SCALE GENOMIC DNA]</scope>
    <source>
        <strain evidence="6 7">CCRI-22567</strain>
    </source>
</reference>
<evidence type="ECO:0000313" key="6">
    <source>
        <dbReference type="EMBL" id="RDY21314.1"/>
    </source>
</evidence>
<dbReference type="InterPro" id="IPR018321">
    <property type="entry name" value="Glucosamine6P_isomerase_CS"/>
</dbReference>
<evidence type="ECO:0000256" key="4">
    <source>
        <dbReference type="HAMAP-Rule" id="MF_01241"/>
    </source>
</evidence>
<dbReference type="GO" id="GO:0004342">
    <property type="term" value="F:glucosamine-6-phosphate deaminase activity"/>
    <property type="evidence" value="ECO:0007669"/>
    <property type="project" value="UniProtKB-UniRule"/>
</dbReference>
<evidence type="ECO:0000313" key="7">
    <source>
        <dbReference type="Proteomes" id="UP000093352"/>
    </source>
</evidence>
<feature type="active site" description="For ring-opening step" evidence="4">
    <location>
        <position position="143"/>
    </location>
</feature>
<comment type="caution">
    <text evidence="6">The sequence shown here is derived from an EMBL/GenBank/DDBJ whole genome shotgun (WGS) entry which is preliminary data.</text>
</comment>
<dbReference type="GO" id="GO:0006046">
    <property type="term" value="P:N-acetylglucosamine catabolic process"/>
    <property type="evidence" value="ECO:0007669"/>
    <property type="project" value="UniProtKB-UniRule"/>
</dbReference>
<dbReference type="InterPro" id="IPR004547">
    <property type="entry name" value="Glucosamine6P_isomerase"/>
</dbReference>
<dbReference type="FunFam" id="3.40.50.1360:FF:000003">
    <property type="entry name" value="Glucosamine-6-phosphate deaminase"/>
    <property type="match status" value="1"/>
</dbReference>
<dbReference type="PANTHER" id="PTHR11280">
    <property type="entry name" value="GLUCOSAMINE-6-PHOSPHATE ISOMERASE"/>
    <property type="match status" value="1"/>
</dbReference>
<name>A0A371ILF9_9FIRM</name>
<dbReference type="GO" id="GO:0006043">
    <property type="term" value="P:glucosamine catabolic process"/>
    <property type="evidence" value="ECO:0007669"/>
    <property type="project" value="TreeGrafter"/>
</dbReference>
<comment type="similarity">
    <text evidence="4">Belongs to the glucosamine/galactosamine-6-phosphate isomerase family. NagB subfamily.</text>
</comment>
<dbReference type="EC" id="3.5.99.6" evidence="4"/>
<dbReference type="AlphaFoldDB" id="A0A371ILF9"/>
<dbReference type="RefSeq" id="WP_068913479.1">
    <property type="nucleotide sequence ID" value="NZ_MBEW02000008.1"/>
</dbReference>
<gene>
    <name evidence="4 6" type="primary">nagB</name>
    <name evidence="6" type="ORF">BBG48_005135</name>
</gene>
<evidence type="ECO:0000256" key="1">
    <source>
        <dbReference type="ARBA" id="ARBA00000644"/>
    </source>
</evidence>
<comment type="caution">
    <text evidence="4">Lacks conserved residue(s) required for the propagation of feature annotation.</text>
</comment>
<dbReference type="PANTHER" id="PTHR11280:SF5">
    <property type="entry name" value="GLUCOSAMINE-6-PHOSPHATE ISOMERASE"/>
    <property type="match status" value="1"/>
</dbReference>
<organism evidence="6 7">
    <name type="scientific">Criibacterium bergeronii</name>
    <dbReference type="NCBI Taxonomy" id="1871336"/>
    <lineage>
        <taxon>Bacteria</taxon>
        <taxon>Bacillati</taxon>
        <taxon>Bacillota</taxon>
        <taxon>Clostridia</taxon>
        <taxon>Peptostreptococcales</taxon>
        <taxon>Filifactoraceae</taxon>
        <taxon>Criibacterium</taxon>
    </lineage>
</organism>
<proteinExistence type="inferred from homology"/>
<comment type="pathway">
    <text evidence="4">Amino-sugar metabolism; N-acetylneuraminate degradation; D-fructose 6-phosphate from N-acetylneuraminate: step 5/5.</text>
</comment>